<reference evidence="2 3" key="1">
    <citation type="journal article" date="2013" name="ISME J.">
        <title>Metabolic model for the filamentous 'Candidatus Microthrix parvicella' based on genomic and metagenomic analyses.</title>
        <authorList>
            <person name="Jon McIlroy S."/>
            <person name="Kristiansen R."/>
            <person name="Albertsen M."/>
            <person name="Michael Karst S."/>
            <person name="Rossetti S."/>
            <person name="Lund Nielsen J."/>
            <person name="Tandoi V."/>
            <person name="James Seviour R."/>
            <person name="Nielsen P.H."/>
        </authorList>
    </citation>
    <scope>NUCLEOTIDE SEQUENCE [LARGE SCALE GENOMIC DNA]</scope>
    <source>
        <strain evidence="2 3">RN1</strain>
    </source>
</reference>
<evidence type="ECO:0000259" key="1">
    <source>
        <dbReference type="Pfam" id="PF01467"/>
    </source>
</evidence>
<protein>
    <recommendedName>
        <fullName evidence="1">Cytidyltransferase-like domain-containing protein</fullName>
    </recommendedName>
</protein>
<evidence type="ECO:0000313" key="2">
    <source>
        <dbReference type="EMBL" id="CCM65506.1"/>
    </source>
</evidence>
<dbReference type="InterPro" id="IPR014729">
    <property type="entry name" value="Rossmann-like_a/b/a_fold"/>
</dbReference>
<evidence type="ECO:0000313" key="3">
    <source>
        <dbReference type="Proteomes" id="UP000018291"/>
    </source>
</evidence>
<feature type="domain" description="Cytidyltransferase-like" evidence="1">
    <location>
        <begin position="13"/>
        <end position="160"/>
    </location>
</feature>
<dbReference type="AlphaFoldDB" id="R4Z6P3"/>
<dbReference type="Pfam" id="PF01467">
    <property type="entry name" value="CTP_transf_like"/>
    <property type="match status" value="1"/>
</dbReference>
<accession>R4Z6P3</accession>
<dbReference type="GO" id="GO:0003824">
    <property type="term" value="F:catalytic activity"/>
    <property type="evidence" value="ECO:0007669"/>
    <property type="project" value="InterPro"/>
</dbReference>
<dbReference type="SUPFAM" id="SSF52374">
    <property type="entry name" value="Nucleotidylyl transferase"/>
    <property type="match status" value="1"/>
</dbReference>
<dbReference type="STRING" id="1229780.BN381_80036"/>
<dbReference type="InterPro" id="IPR004821">
    <property type="entry name" value="Cyt_trans-like"/>
</dbReference>
<dbReference type="RefSeq" id="WP_012230266.1">
    <property type="nucleotide sequence ID" value="NZ_HG422565.1"/>
</dbReference>
<organism evidence="2 3">
    <name type="scientific">Candidatus Neomicrothrix parvicella RN1</name>
    <dbReference type="NCBI Taxonomy" id="1229780"/>
    <lineage>
        <taxon>Bacteria</taxon>
        <taxon>Bacillati</taxon>
        <taxon>Actinomycetota</taxon>
        <taxon>Acidimicrobiia</taxon>
        <taxon>Acidimicrobiales</taxon>
        <taxon>Microthrixaceae</taxon>
        <taxon>Candidatus Neomicrothrix</taxon>
    </lineage>
</organism>
<comment type="caution">
    <text evidence="2">The sequence shown here is derived from an EMBL/GenBank/DDBJ whole genome shotgun (WGS) entry which is preliminary data.</text>
</comment>
<dbReference type="EMBL" id="CANL01000078">
    <property type="protein sequence ID" value="CCM65506.1"/>
    <property type="molecule type" value="Genomic_DNA"/>
</dbReference>
<dbReference type="Proteomes" id="UP000018291">
    <property type="component" value="Unassembled WGS sequence"/>
</dbReference>
<name>R4Z6P3_9ACTN</name>
<dbReference type="OrthoDB" id="9806661at2"/>
<dbReference type="Gene3D" id="3.40.50.620">
    <property type="entry name" value="HUPs"/>
    <property type="match status" value="1"/>
</dbReference>
<proteinExistence type="predicted"/>
<sequence>MTAPGERPARLGVYPGSFHPLTIAHVAIIDAALQQLDLARLDLSISRAAFDKSHLDAHLGERVDALRRSFTHRLEVGVIVTEHRLIADVARGYDAVVMGADKWHQLHELRFYDGRVSARDAAVASLPDVAVAPRLGWSAPPEHRLHLSPNFEGVSATAVRAGRDEWRAPTGEH</sequence>
<keyword evidence="3" id="KW-1185">Reference proteome</keyword>
<gene>
    <name evidence="2" type="ORF">BN381_80036</name>
</gene>
<dbReference type="HOGENOM" id="CLU_1314712_0_0_11"/>